<protein>
    <submittedName>
        <fullName evidence="1">Uncharacterized protein</fullName>
    </submittedName>
</protein>
<accession>K0QYL5</accession>
<evidence type="ECO:0000313" key="1">
    <source>
        <dbReference type="EMBL" id="EJK44198.1"/>
    </source>
</evidence>
<name>K0QYL5_THAOC</name>
<dbReference type="PANTHER" id="PTHR24114">
    <property type="entry name" value="LEUCINE RICH REPEAT FAMILY PROTEIN"/>
    <property type="match status" value="1"/>
</dbReference>
<keyword evidence="2" id="KW-1185">Reference proteome</keyword>
<dbReference type="Proteomes" id="UP000266841">
    <property type="component" value="Unassembled WGS sequence"/>
</dbReference>
<dbReference type="Gene3D" id="3.80.10.10">
    <property type="entry name" value="Ribonuclease Inhibitor"/>
    <property type="match status" value="1"/>
</dbReference>
<organism evidence="1 2">
    <name type="scientific">Thalassiosira oceanica</name>
    <name type="common">Marine diatom</name>
    <dbReference type="NCBI Taxonomy" id="159749"/>
    <lineage>
        <taxon>Eukaryota</taxon>
        <taxon>Sar</taxon>
        <taxon>Stramenopiles</taxon>
        <taxon>Ochrophyta</taxon>
        <taxon>Bacillariophyta</taxon>
        <taxon>Coscinodiscophyceae</taxon>
        <taxon>Thalassiosirophycidae</taxon>
        <taxon>Thalassiosirales</taxon>
        <taxon>Thalassiosiraceae</taxon>
        <taxon>Thalassiosira</taxon>
    </lineage>
</organism>
<reference evidence="1 2" key="1">
    <citation type="journal article" date="2012" name="Genome Biol.">
        <title>Genome and low-iron response of an oceanic diatom adapted to chronic iron limitation.</title>
        <authorList>
            <person name="Lommer M."/>
            <person name="Specht M."/>
            <person name="Roy A.S."/>
            <person name="Kraemer L."/>
            <person name="Andreson R."/>
            <person name="Gutowska M.A."/>
            <person name="Wolf J."/>
            <person name="Bergner S.V."/>
            <person name="Schilhabel M.B."/>
            <person name="Klostermeier U.C."/>
            <person name="Beiko R.G."/>
            <person name="Rosenstiel P."/>
            <person name="Hippler M."/>
            <person name="Laroche J."/>
        </authorList>
    </citation>
    <scope>NUCLEOTIDE SEQUENCE [LARGE SCALE GENOMIC DNA]</scope>
    <source>
        <strain evidence="1 2">CCMP1005</strain>
    </source>
</reference>
<dbReference type="InterPro" id="IPR032675">
    <property type="entry name" value="LRR_dom_sf"/>
</dbReference>
<sequence>MADHDDLLVPYWKEFGAALIHWSEYRASGKTLGIIIDRISTPDAVLNLLGQAIKQSKVKAIFVGGDGTPKPWKLAEFMTEIIQTNYEMTGVGFDRVMVSNKVWKAMCNAIKIRNAYQSYIHSLQLSECFPDGIDSEVLMESLTTNAAEVVLGENGMSSQDASIIAQCLNSNPALSQLDLRGNRFDDADAAVLADSLSSNTNLTGLYVDGNNIKEEGRLAFLHAIFDVSSLNSCAASNRTCQIWGLEQDISDLNHYKERRHNKWDKIFAMLASSSKDAFINMALLRGVPAALMPILLDRANDRDKEATSGITDLYLKMKDMKRCPKHDVWDKLGEKRPLNCVYELFRSLVVPSIYV</sequence>
<dbReference type="InterPro" id="IPR052394">
    <property type="entry name" value="LRR-containing"/>
</dbReference>
<dbReference type="AlphaFoldDB" id="K0QYL5"/>
<dbReference type="PANTHER" id="PTHR24114:SF2">
    <property type="entry name" value="F-BOX DOMAIN-CONTAINING PROTEIN-RELATED"/>
    <property type="match status" value="1"/>
</dbReference>
<gene>
    <name evidence="1" type="ORF">THAOC_37287</name>
</gene>
<comment type="caution">
    <text evidence="1">The sequence shown here is derived from an EMBL/GenBank/DDBJ whole genome shotgun (WGS) entry which is preliminary data.</text>
</comment>
<evidence type="ECO:0000313" key="2">
    <source>
        <dbReference type="Proteomes" id="UP000266841"/>
    </source>
</evidence>
<dbReference type="EMBL" id="AGNL01050046">
    <property type="protein sequence ID" value="EJK44198.1"/>
    <property type="molecule type" value="Genomic_DNA"/>
</dbReference>
<dbReference type="SUPFAM" id="SSF52047">
    <property type="entry name" value="RNI-like"/>
    <property type="match status" value="1"/>
</dbReference>
<dbReference type="OrthoDB" id="188902at2759"/>
<proteinExistence type="predicted"/>